<protein>
    <submittedName>
        <fullName evidence="2">Uncharacterized protein</fullName>
    </submittedName>
</protein>
<gene>
    <name evidence="2" type="ORF">OCBIM_22029994mg</name>
</gene>
<accession>A0A0L8GQ55</accession>
<organism evidence="2">
    <name type="scientific">Octopus bimaculoides</name>
    <name type="common">California two-spotted octopus</name>
    <dbReference type="NCBI Taxonomy" id="37653"/>
    <lineage>
        <taxon>Eukaryota</taxon>
        <taxon>Metazoa</taxon>
        <taxon>Spiralia</taxon>
        <taxon>Lophotrochozoa</taxon>
        <taxon>Mollusca</taxon>
        <taxon>Cephalopoda</taxon>
        <taxon>Coleoidea</taxon>
        <taxon>Octopodiformes</taxon>
        <taxon>Octopoda</taxon>
        <taxon>Incirrata</taxon>
        <taxon>Octopodidae</taxon>
        <taxon>Octopus</taxon>
    </lineage>
</organism>
<dbReference type="EMBL" id="KQ420877">
    <property type="protein sequence ID" value="KOF79032.1"/>
    <property type="molecule type" value="Genomic_DNA"/>
</dbReference>
<keyword evidence="1" id="KW-0812">Transmembrane</keyword>
<sequence length="84" mass="10008">MHSHAYKTKKIANYEHTIYVCVCVCVCVCMYTLMNVKGCKTVNTYTSVYVTYMPPWPHAYLNMQYIWTSRHTHIQTYYAFGYNK</sequence>
<keyword evidence="1" id="KW-1133">Transmembrane helix</keyword>
<reference evidence="2" key="1">
    <citation type="submission" date="2015-07" db="EMBL/GenBank/DDBJ databases">
        <title>MeaNS - Measles Nucleotide Surveillance Program.</title>
        <authorList>
            <person name="Tran T."/>
            <person name="Druce J."/>
        </authorList>
    </citation>
    <scope>NUCLEOTIDE SEQUENCE</scope>
    <source>
        <strain evidence="2">UCB-OBI-ISO-001</strain>
        <tissue evidence="2">Gonad</tissue>
    </source>
</reference>
<dbReference type="AlphaFoldDB" id="A0A0L8GQ55"/>
<proteinExistence type="predicted"/>
<keyword evidence="1" id="KW-0472">Membrane</keyword>
<evidence type="ECO:0000313" key="2">
    <source>
        <dbReference type="EMBL" id="KOF79032.1"/>
    </source>
</evidence>
<evidence type="ECO:0000256" key="1">
    <source>
        <dbReference type="SAM" id="Phobius"/>
    </source>
</evidence>
<feature type="transmembrane region" description="Helical" evidence="1">
    <location>
        <begin position="12"/>
        <end position="34"/>
    </location>
</feature>
<name>A0A0L8GQ55_OCTBM</name>